<organism evidence="7 8">
    <name type="scientific">Piscibacillus halophilus</name>
    <dbReference type="NCBI Taxonomy" id="571933"/>
    <lineage>
        <taxon>Bacteria</taxon>
        <taxon>Bacillati</taxon>
        <taxon>Bacillota</taxon>
        <taxon>Bacilli</taxon>
        <taxon>Bacillales</taxon>
        <taxon>Bacillaceae</taxon>
        <taxon>Piscibacillus</taxon>
    </lineage>
</organism>
<evidence type="ECO:0000313" key="8">
    <source>
        <dbReference type="Proteomes" id="UP000199427"/>
    </source>
</evidence>
<dbReference type="EMBL" id="FOES01000001">
    <property type="protein sequence ID" value="SEP60104.1"/>
    <property type="molecule type" value="Genomic_DNA"/>
</dbReference>
<dbReference type="PROSITE" id="PS50937">
    <property type="entry name" value="HTH_MERR_2"/>
    <property type="match status" value="1"/>
</dbReference>
<gene>
    <name evidence="7" type="ORF">SAMN05216362_101220</name>
</gene>
<dbReference type="STRING" id="571933.SAMN05216362_101220"/>
<dbReference type="SMART" id="SM00422">
    <property type="entry name" value="HTH_MERR"/>
    <property type="match status" value="1"/>
</dbReference>
<keyword evidence="1" id="KW-0678">Repressor</keyword>
<dbReference type="Gene3D" id="1.10.1660.10">
    <property type="match status" value="1"/>
</dbReference>
<keyword evidence="8" id="KW-1185">Reference proteome</keyword>
<accession>A0A1H8Z6P5</accession>
<dbReference type="RefSeq" id="WP_091772161.1">
    <property type="nucleotide sequence ID" value="NZ_CAESCL010000004.1"/>
</dbReference>
<proteinExistence type="predicted"/>
<keyword evidence="3" id="KW-0238">DNA-binding</keyword>
<evidence type="ECO:0000256" key="5">
    <source>
        <dbReference type="SAM" id="MobiDB-lite"/>
    </source>
</evidence>
<evidence type="ECO:0000256" key="4">
    <source>
        <dbReference type="ARBA" id="ARBA00023163"/>
    </source>
</evidence>
<dbReference type="PANTHER" id="PTHR30204:SF65">
    <property type="entry name" value="HTH-TYPE TRANSCRIPTIONAL REGULATOR TNRA"/>
    <property type="match status" value="1"/>
</dbReference>
<protein>
    <submittedName>
        <fullName evidence="7">MerR family transcriptional regulator, glutamine synthetase repressor</fullName>
    </submittedName>
</protein>
<evidence type="ECO:0000256" key="1">
    <source>
        <dbReference type="ARBA" id="ARBA00022491"/>
    </source>
</evidence>
<reference evidence="7 8" key="1">
    <citation type="submission" date="2016-10" db="EMBL/GenBank/DDBJ databases">
        <authorList>
            <person name="de Groot N.N."/>
        </authorList>
    </citation>
    <scope>NUCLEOTIDE SEQUENCE [LARGE SCALE GENOMIC DNA]</scope>
    <source>
        <strain evidence="7 8">DSM 21633</strain>
    </source>
</reference>
<evidence type="ECO:0000256" key="3">
    <source>
        <dbReference type="ARBA" id="ARBA00023125"/>
    </source>
</evidence>
<dbReference type="GO" id="GO:0003700">
    <property type="term" value="F:DNA-binding transcription factor activity"/>
    <property type="evidence" value="ECO:0007669"/>
    <property type="project" value="InterPro"/>
</dbReference>
<evidence type="ECO:0000256" key="2">
    <source>
        <dbReference type="ARBA" id="ARBA00023015"/>
    </source>
</evidence>
<dbReference type="InterPro" id="IPR009061">
    <property type="entry name" value="DNA-bd_dom_put_sf"/>
</dbReference>
<keyword evidence="2" id="KW-0805">Transcription regulation</keyword>
<feature type="region of interest" description="Disordered" evidence="5">
    <location>
        <begin position="84"/>
        <end position="103"/>
    </location>
</feature>
<dbReference type="CDD" id="cd01105">
    <property type="entry name" value="HTH_GlnR-like"/>
    <property type="match status" value="1"/>
</dbReference>
<evidence type="ECO:0000313" key="7">
    <source>
        <dbReference type="EMBL" id="SEP60104.1"/>
    </source>
</evidence>
<dbReference type="PROSITE" id="PS00552">
    <property type="entry name" value="HTH_MERR_1"/>
    <property type="match status" value="1"/>
</dbReference>
<dbReference type="InterPro" id="IPR000551">
    <property type="entry name" value="MerR-type_HTH_dom"/>
</dbReference>
<keyword evidence="4" id="KW-0804">Transcription</keyword>
<dbReference type="GO" id="GO:0003677">
    <property type="term" value="F:DNA binding"/>
    <property type="evidence" value="ECO:0007669"/>
    <property type="project" value="UniProtKB-KW"/>
</dbReference>
<dbReference type="InterPro" id="IPR047057">
    <property type="entry name" value="MerR_fam"/>
</dbReference>
<dbReference type="OrthoDB" id="9806513at2"/>
<dbReference type="Pfam" id="PF13411">
    <property type="entry name" value="MerR_1"/>
    <property type="match status" value="1"/>
</dbReference>
<dbReference type="AlphaFoldDB" id="A0A1H8Z6P5"/>
<dbReference type="PANTHER" id="PTHR30204">
    <property type="entry name" value="REDOX-CYCLING DRUG-SENSING TRANSCRIPTIONAL ACTIVATOR SOXR"/>
    <property type="match status" value="1"/>
</dbReference>
<dbReference type="SUPFAM" id="SSF46955">
    <property type="entry name" value="Putative DNA-binding domain"/>
    <property type="match status" value="1"/>
</dbReference>
<feature type="domain" description="HTH merR-type" evidence="6">
    <location>
        <begin position="11"/>
        <end position="79"/>
    </location>
</feature>
<name>A0A1H8Z6P5_9BACI</name>
<dbReference type="Proteomes" id="UP000199427">
    <property type="component" value="Unassembled WGS sequence"/>
</dbReference>
<evidence type="ECO:0000259" key="6">
    <source>
        <dbReference type="PROSITE" id="PS50937"/>
    </source>
</evidence>
<sequence length="138" mass="16412">MEYKDRKAMPLFPISIVSELTELSARQIRYYEEKNLVAPLRSEGNRRLFSFYDVDRLIEIKRLIDEGVNLAGIKQVLKLRENQVQENEAKKQSEEESKHYKKDLTDKELHQLLRRELLESGYLNKPSINQGDLSRFYH</sequence>